<dbReference type="PROSITE" id="PS50005">
    <property type="entry name" value="TPR"/>
    <property type="match status" value="1"/>
</dbReference>
<dbReference type="EMBL" id="FMTL01000003">
    <property type="protein sequence ID" value="SCW77958.1"/>
    <property type="molecule type" value="Genomic_DNA"/>
</dbReference>
<evidence type="ECO:0000256" key="2">
    <source>
        <dbReference type="SAM" id="Phobius"/>
    </source>
</evidence>
<keyword evidence="4" id="KW-1185">Reference proteome</keyword>
<evidence type="ECO:0000256" key="1">
    <source>
        <dbReference type="PROSITE-ProRule" id="PRU00339"/>
    </source>
</evidence>
<feature type="repeat" description="TPR" evidence="1">
    <location>
        <begin position="365"/>
        <end position="398"/>
    </location>
</feature>
<gene>
    <name evidence="3" type="ORF">SAMN05216370_3465</name>
</gene>
<dbReference type="InterPro" id="IPR011990">
    <property type="entry name" value="TPR-like_helical_dom_sf"/>
</dbReference>
<dbReference type="Gene3D" id="1.25.40.10">
    <property type="entry name" value="Tetratricopeptide repeat domain"/>
    <property type="match status" value="2"/>
</dbReference>
<accession>A0AB37ZB24</accession>
<protein>
    <submittedName>
        <fullName evidence="3">MSHA biogenesis protein MshN</fullName>
    </submittedName>
</protein>
<dbReference type="SUPFAM" id="SSF48452">
    <property type="entry name" value="TPR-like"/>
    <property type="match status" value="1"/>
</dbReference>
<keyword evidence="2" id="KW-0812">Transmembrane</keyword>
<dbReference type="InterPro" id="IPR019734">
    <property type="entry name" value="TPR_rpt"/>
</dbReference>
<dbReference type="AlphaFoldDB" id="A0AB37ZB24"/>
<reference evidence="3 4" key="1">
    <citation type="submission" date="2016-10" db="EMBL/GenBank/DDBJ databases">
        <authorList>
            <person name="Varghese N."/>
            <person name="Submissions S."/>
        </authorList>
    </citation>
    <scope>NUCLEOTIDE SEQUENCE [LARGE SCALE GENOMIC DNA]</scope>
    <source>
        <strain evidence="3 4">DSM 17833</strain>
    </source>
</reference>
<dbReference type="Pfam" id="PF14559">
    <property type="entry name" value="TPR_19"/>
    <property type="match status" value="1"/>
</dbReference>
<name>A0AB37ZB24_9PSED</name>
<evidence type="ECO:0000313" key="4">
    <source>
        <dbReference type="Proteomes" id="UP000242418"/>
    </source>
</evidence>
<keyword evidence="2" id="KW-1133">Transmembrane helix</keyword>
<proteinExistence type="predicted"/>
<comment type="caution">
    <text evidence="3">The sequence shown here is derived from an EMBL/GenBank/DDBJ whole genome shotgun (WGS) entry which is preliminary data.</text>
</comment>
<keyword evidence="2" id="KW-0472">Membrane</keyword>
<dbReference type="RefSeq" id="WP_090254787.1">
    <property type="nucleotide sequence ID" value="NZ_FMTL01000003.1"/>
</dbReference>
<dbReference type="Proteomes" id="UP000242418">
    <property type="component" value="Unassembled WGS sequence"/>
</dbReference>
<keyword evidence="1" id="KW-0802">TPR repeat</keyword>
<evidence type="ECO:0000313" key="3">
    <source>
        <dbReference type="EMBL" id="SCW77958.1"/>
    </source>
</evidence>
<feature type="transmembrane region" description="Helical" evidence="2">
    <location>
        <begin position="47"/>
        <end position="65"/>
    </location>
</feature>
<organism evidence="3 4">
    <name type="scientific">Pseudomonas peli</name>
    <dbReference type="NCBI Taxonomy" id="592361"/>
    <lineage>
        <taxon>Bacteria</taxon>
        <taxon>Pseudomonadati</taxon>
        <taxon>Pseudomonadota</taxon>
        <taxon>Gammaproteobacteria</taxon>
        <taxon>Pseudomonadales</taxon>
        <taxon>Pseudomonadaceae</taxon>
        <taxon>Pseudomonas</taxon>
    </lineage>
</organism>
<sequence>MSLVNDMLRDLETRRAAPSERLQLDGLYAVDETAVTRRDRYERLRRSVVVLAVVAVLAVLLGLLVDRLLSAAPEVSTVTPPVAPASAVPSPVQILDVLPQHDGRGLVLQLLLDRSVAYQRNEESGAVSLRLKDTQLAGELQQGRLQRDGRSISWRVENSGTDVQVLLVGLGNSLAVSDRLEAAGDRWMLWIDVPLNTPVEAIDAPLALDNLPPAEAENAHSEAPLPAWVSAPLPTPVAASPPPPAVQPIAPVAAPQVKIAAYQPDTLTLARQALQAGDHPRAISLLETLQNTRGHDPQVLRWLARAYLAADDQQRLLDWLPAQLAQLPDDSELRLILARAQLQAGDTRRAVATLEQNPPRLEQEPTYFALLAASYQQTDQWQNSADLYRRLLALRPSQSTWQLGLAIALEQLDQPAEAGRHYRLALLGTDLDDSTRRFVSERAKALGGL</sequence>